<reference evidence="8 9" key="1">
    <citation type="submission" date="2020-12" db="EMBL/GenBank/DDBJ databases">
        <title>Novel Thalassolituus-related marine hydrocarbonoclastic bacteria mediated algae-derived hydrocarbons mineralization in twilight zone of the northern South China Sea.</title>
        <authorList>
            <person name="Dong C."/>
        </authorList>
    </citation>
    <scope>NUCLEOTIDE SEQUENCE [LARGE SCALE GENOMIC DNA]</scope>
    <source>
        <strain evidence="8 9">IMCC1826</strain>
    </source>
</reference>
<feature type="transmembrane region" description="Helical" evidence="6">
    <location>
        <begin position="240"/>
        <end position="257"/>
    </location>
</feature>
<comment type="subcellular location">
    <subcellularLocation>
        <location evidence="1">Membrane</location>
        <topology evidence="1">Multi-pass membrane protein</topology>
    </subcellularLocation>
</comment>
<evidence type="ECO:0000256" key="1">
    <source>
        <dbReference type="ARBA" id="ARBA00004141"/>
    </source>
</evidence>
<dbReference type="PANTHER" id="PTHR32322">
    <property type="entry name" value="INNER MEMBRANE TRANSPORTER"/>
    <property type="match status" value="1"/>
</dbReference>
<dbReference type="PANTHER" id="PTHR32322:SF2">
    <property type="entry name" value="EAMA DOMAIN-CONTAINING PROTEIN"/>
    <property type="match status" value="1"/>
</dbReference>
<dbReference type="Gene3D" id="1.10.3730.20">
    <property type="match status" value="1"/>
</dbReference>
<feature type="transmembrane region" description="Helical" evidence="6">
    <location>
        <begin position="263"/>
        <end position="283"/>
    </location>
</feature>
<dbReference type="Proteomes" id="UP000714380">
    <property type="component" value="Unassembled WGS sequence"/>
</dbReference>
<feature type="transmembrane region" description="Helical" evidence="6">
    <location>
        <begin position="90"/>
        <end position="110"/>
    </location>
</feature>
<keyword evidence="5 6" id="KW-0472">Membrane</keyword>
<feature type="transmembrane region" description="Helical" evidence="6">
    <location>
        <begin position="122"/>
        <end position="140"/>
    </location>
</feature>
<feature type="domain" description="EamA" evidence="7">
    <location>
        <begin position="4"/>
        <end position="135"/>
    </location>
</feature>
<feature type="transmembrane region" description="Helical" evidence="6">
    <location>
        <begin position="182"/>
        <end position="201"/>
    </location>
</feature>
<protein>
    <submittedName>
        <fullName evidence="8">DMT family transporter</fullName>
    </submittedName>
</protein>
<dbReference type="SUPFAM" id="SSF103481">
    <property type="entry name" value="Multidrug resistance efflux transporter EmrE"/>
    <property type="match status" value="2"/>
</dbReference>
<keyword evidence="4 6" id="KW-1133">Transmembrane helix</keyword>
<dbReference type="EMBL" id="JAEDAH010000058">
    <property type="protein sequence ID" value="MCA6064223.1"/>
    <property type="molecule type" value="Genomic_DNA"/>
</dbReference>
<proteinExistence type="inferred from homology"/>
<accession>A0ABS7ZSX3</accession>
<evidence type="ECO:0000256" key="6">
    <source>
        <dbReference type="SAM" id="Phobius"/>
    </source>
</evidence>
<comment type="similarity">
    <text evidence="2">Belongs to the EamA transporter family.</text>
</comment>
<evidence type="ECO:0000256" key="3">
    <source>
        <dbReference type="ARBA" id="ARBA00022692"/>
    </source>
</evidence>
<dbReference type="InterPro" id="IPR050638">
    <property type="entry name" value="AA-Vitamin_Transporters"/>
</dbReference>
<gene>
    <name evidence="8" type="ORF">I9W95_11460</name>
</gene>
<evidence type="ECO:0000313" key="8">
    <source>
        <dbReference type="EMBL" id="MCA6064223.1"/>
    </source>
</evidence>
<feature type="transmembrane region" description="Helical" evidence="6">
    <location>
        <begin position="30"/>
        <end position="51"/>
    </location>
</feature>
<name>A0ABS7ZSX3_9GAMM</name>
<organism evidence="8 9">
    <name type="scientific">Thalassolituus marinus</name>
    <dbReference type="NCBI Taxonomy" id="671053"/>
    <lineage>
        <taxon>Bacteria</taxon>
        <taxon>Pseudomonadati</taxon>
        <taxon>Pseudomonadota</taxon>
        <taxon>Gammaproteobacteria</taxon>
        <taxon>Oceanospirillales</taxon>
        <taxon>Oceanospirillaceae</taxon>
        <taxon>Thalassolituus</taxon>
    </lineage>
</organism>
<dbReference type="RefSeq" id="WP_225674982.1">
    <property type="nucleotide sequence ID" value="NZ_JAEDAH010000058.1"/>
</dbReference>
<dbReference type="InterPro" id="IPR000620">
    <property type="entry name" value="EamA_dom"/>
</dbReference>
<sequence>MPLIIAYIGVVLIWSTTPIAIQFSLDSLDFFTGVSLRMWISALLSLPLLALLRQPLAMNAQALRSYVAGSVGVYGAMMAVYWGTAYIPSGLISVIYGLSPMLSGAIAWFWLGERELTPARIIALLIALAGLTLVVTGRLSVDAASWRGITGTLLSVFFFALSAVWVKQVGAGLHPMVQTSGTLWVSSVAYVATIPLFGVHLPEQWSMTSAAALSYLVLLGSLLGFLLYFYVLNNLPASRVTLITLVAPVLAVFWGFWLKGERLSLASVIGVLGLMSGLALYQWHKGLDRIFSRVRTVKIPTES</sequence>
<dbReference type="Pfam" id="PF00892">
    <property type="entry name" value="EamA"/>
    <property type="match status" value="2"/>
</dbReference>
<dbReference type="InterPro" id="IPR037185">
    <property type="entry name" value="EmrE-like"/>
</dbReference>
<evidence type="ECO:0000313" key="9">
    <source>
        <dbReference type="Proteomes" id="UP000714380"/>
    </source>
</evidence>
<evidence type="ECO:0000256" key="5">
    <source>
        <dbReference type="ARBA" id="ARBA00023136"/>
    </source>
</evidence>
<feature type="transmembrane region" description="Helical" evidence="6">
    <location>
        <begin position="63"/>
        <end position="84"/>
    </location>
</feature>
<feature type="transmembrane region" description="Helical" evidence="6">
    <location>
        <begin position="146"/>
        <end position="166"/>
    </location>
</feature>
<keyword evidence="3 6" id="KW-0812">Transmembrane</keyword>
<comment type="caution">
    <text evidence="8">The sequence shown here is derived from an EMBL/GenBank/DDBJ whole genome shotgun (WGS) entry which is preliminary data.</text>
</comment>
<feature type="transmembrane region" description="Helical" evidence="6">
    <location>
        <begin position="213"/>
        <end position="233"/>
    </location>
</feature>
<evidence type="ECO:0000259" key="7">
    <source>
        <dbReference type="Pfam" id="PF00892"/>
    </source>
</evidence>
<feature type="domain" description="EamA" evidence="7">
    <location>
        <begin position="147"/>
        <end position="280"/>
    </location>
</feature>
<keyword evidence="9" id="KW-1185">Reference proteome</keyword>
<evidence type="ECO:0000256" key="4">
    <source>
        <dbReference type="ARBA" id="ARBA00022989"/>
    </source>
</evidence>
<evidence type="ECO:0000256" key="2">
    <source>
        <dbReference type="ARBA" id="ARBA00007362"/>
    </source>
</evidence>